<evidence type="ECO:0000256" key="1">
    <source>
        <dbReference type="ARBA" id="ARBA00004141"/>
    </source>
</evidence>
<dbReference type="PANTHER" id="PTHR20855:SF97">
    <property type="entry name" value="ADIPOR-LIKE RECEPTOR IZH3-RELATED"/>
    <property type="match status" value="1"/>
</dbReference>
<feature type="transmembrane region" description="Helical" evidence="7">
    <location>
        <begin position="436"/>
        <end position="458"/>
    </location>
</feature>
<dbReference type="GO" id="GO:0046872">
    <property type="term" value="F:metal ion binding"/>
    <property type="evidence" value="ECO:0007669"/>
    <property type="project" value="UniProtKB-KW"/>
</dbReference>
<evidence type="ECO:0000313" key="8">
    <source>
        <dbReference type="EMBL" id="CEQ40035.1"/>
    </source>
</evidence>
<accession>A0A0D6EK75</accession>
<feature type="compositionally biased region" description="Low complexity" evidence="6">
    <location>
        <begin position="130"/>
        <end position="141"/>
    </location>
</feature>
<feature type="transmembrane region" description="Helical" evidence="7">
    <location>
        <begin position="561"/>
        <end position="583"/>
    </location>
</feature>
<keyword evidence="4 7" id="KW-0472">Membrane</keyword>
<protein>
    <submittedName>
        <fullName evidence="8">SPOSA6832_01628-mRNA-1:cds</fullName>
    </submittedName>
</protein>
<reference evidence="9" key="1">
    <citation type="submission" date="2015-02" db="EMBL/GenBank/DDBJ databases">
        <authorList>
            <person name="Gon?alves P."/>
        </authorList>
    </citation>
    <scope>NUCLEOTIDE SEQUENCE [LARGE SCALE GENOMIC DNA]</scope>
</reference>
<gene>
    <name evidence="8" type="primary">SPOSA6832_01628</name>
</gene>
<keyword evidence="5" id="KW-0862">Zinc</keyword>
<keyword evidence="9" id="KW-1185">Reference proteome</keyword>
<evidence type="ECO:0000256" key="7">
    <source>
        <dbReference type="SAM" id="Phobius"/>
    </source>
</evidence>
<evidence type="ECO:0000256" key="4">
    <source>
        <dbReference type="ARBA" id="ARBA00023136"/>
    </source>
</evidence>
<dbReference type="EMBL" id="CENE01000005">
    <property type="protein sequence ID" value="CEQ40035.1"/>
    <property type="molecule type" value="Genomic_DNA"/>
</dbReference>
<keyword evidence="2 7" id="KW-0812">Transmembrane</keyword>
<feature type="transmembrane region" description="Helical" evidence="7">
    <location>
        <begin position="531"/>
        <end position="549"/>
    </location>
</feature>
<feature type="region of interest" description="Disordered" evidence="6">
    <location>
        <begin position="123"/>
        <end position="147"/>
    </location>
</feature>
<feature type="region of interest" description="Disordered" evidence="6">
    <location>
        <begin position="1"/>
        <end position="48"/>
    </location>
</feature>
<feature type="transmembrane region" description="Helical" evidence="7">
    <location>
        <begin position="470"/>
        <end position="489"/>
    </location>
</feature>
<organism evidence="8 9">
    <name type="scientific">Sporidiobolus salmonicolor</name>
    <name type="common">Yeast-like fungus</name>
    <name type="synonym">Sporobolomyces salmonicolor</name>
    <dbReference type="NCBI Taxonomy" id="5005"/>
    <lineage>
        <taxon>Eukaryota</taxon>
        <taxon>Fungi</taxon>
        <taxon>Dikarya</taxon>
        <taxon>Basidiomycota</taxon>
        <taxon>Pucciniomycotina</taxon>
        <taxon>Microbotryomycetes</taxon>
        <taxon>Sporidiobolales</taxon>
        <taxon>Sporidiobolaceae</taxon>
        <taxon>Sporobolomyces</taxon>
    </lineage>
</organism>
<evidence type="ECO:0000256" key="5">
    <source>
        <dbReference type="PIRSR" id="PIRSR604254-1"/>
    </source>
</evidence>
<dbReference type="Pfam" id="PF03006">
    <property type="entry name" value="HlyIII"/>
    <property type="match status" value="1"/>
</dbReference>
<dbReference type="PANTHER" id="PTHR20855">
    <property type="entry name" value="ADIPOR/PROGESTIN RECEPTOR-RELATED"/>
    <property type="match status" value="1"/>
</dbReference>
<name>A0A0D6EK75_SPOSA</name>
<proteinExistence type="predicted"/>
<keyword evidence="3 7" id="KW-1133">Transmembrane helix</keyword>
<feature type="transmembrane region" description="Helical" evidence="7">
    <location>
        <begin position="501"/>
        <end position="524"/>
    </location>
</feature>
<sequence>MSTLRHRHPARPKGARAESNPAVLSHASDSLARRPRSHSLYESTHYHPRSGADFDYRSSLLHSLDLPASFLSLREYLAGKVEEAERGLRALKAYVEAGEAEEELLMSAAETEDDDDDLWEEMRRRRRQRSPSSSSGSSRPASPHREDVEAEISALEQFISSASSFLSAMRAELPCLSPNLPNSPSASFLQFQLSPEARGALDRFLEDHPLPSLPHFGFRSRAASSANALLARVTTELRTLQDALAYLTTPSDPSAPSMSSYIPSLRSLPPMPSPPVPDFSDLRTYFSNESTRLSNAVSHFKDETTESLSVGLHQLSDGAAELSAYVKDQSSAALDEAVKIYHRALEIGKERLLRYEELPHEWRNNEHILSGYRYIPIEQWGTLLRSGWQWHNETINIQSHFLGFLSLVGLLIYYLSSTPSPSSSLAEAAAHPGDTAIAILFVAAGMKCLLCSAAWHLLSGCATSHWFRGAACVDYVGISGLIAASVMGAEYYGFYDHPNLAMGYMVFSSIIGITGMIVPWSAWFNQRQYKTYRIAFFVALAASAVAPIAHRSILHGFGDTFVFYTFCAVLVLFDLWLMSLPFATSQALQFRRSPLISSASFSTLIRFVLSSSTTLCDSLLTREGARRKQFPECCSPGHWHFGASHNIWHFSIVIAVWLHWRAMSIWSSAVNSGALVP</sequence>
<evidence type="ECO:0000313" key="9">
    <source>
        <dbReference type="Proteomes" id="UP000243876"/>
    </source>
</evidence>
<dbReference type="Proteomes" id="UP000243876">
    <property type="component" value="Unassembled WGS sequence"/>
</dbReference>
<feature type="binding site" evidence="5">
    <location>
        <position position="456"/>
    </location>
    <ligand>
        <name>Zn(2+)</name>
        <dbReference type="ChEBI" id="CHEBI:29105"/>
    </ligand>
</feature>
<feature type="transmembrane region" description="Helical" evidence="7">
    <location>
        <begin position="395"/>
        <end position="416"/>
    </location>
</feature>
<comment type="subcellular location">
    <subcellularLocation>
        <location evidence="1">Membrane</location>
        <topology evidence="1">Multi-pass membrane protein</topology>
    </subcellularLocation>
</comment>
<evidence type="ECO:0000256" key="3">
    <source>
        <dbReference type="ARBA" id="ARBA00022989"/>
    </source>
</evidence>
<evidence type="ECO:0000256" key="6">
    <source>
        <dbReference type="SAM" id="MobiDB-lite"/>
    </source>
</evidence>
<feature type="compositionally biased region" description="Basic residues" evidence="6">
    <location>
        <begin position="1"/>
        <end position="14"/>
    </location>
</feature>
<dbReference type="GO" id="GO:0016020">
    <property type="term" value="C:membrane"/>
    <property type="evidence" value="ECO:0007669"/>
    <property type="project" value="UniProtKB-SubCell"/>
</dbReference>
<evidence type="ECO:0000256" key="2">
    <source>
        <dbReference type="ARBA" id="ARBA00022692"/>
    </source>
</evidence>
<dbReference type="InterPro" id="IPR004254">
    <property type="entry name" value="AdipoR/HlyIII-related"/>
</dbReference>
<dbReference type="GO" id="GO:0038023">
    <property type="term" value="F:signaling receptor activity"/>
    <property type="evidence" value="ECO:0007669"/>
    <property type="project" value="TreeGrafter"/>
</dbReference>
<dbReference type="GO" id="GO:0006882">
    <property type="term" value="P:intracellular zinc ion homeostasis"/>
    <property type="evidence" value="ECO:0007669"/>
    <property type="project" value="TreeGrafter"/>
</dbReference>
<keyword evidence="5" id="KW-0479">Metal-binding</keyword>
<dbReference type="AlphaFoldDB" id="A0A0D6EK75"/>
<dbReference type="OrthoDB" id="5585746at2759"/>